<gene>
    <name evidence="1" type="ORF">S01H1_18927</name>
</gene>
<proteinExistence type="predicted"/>
<evidence type="ECO:0000313" key="1">
    <source>
        <dbReference type="EMBL" id="GAF90553.1"/>
    </source>
</evidence>
<dbReference type="AlphaFoldDB" id="X0TAN8"/>
<reference evidence="1" key="1">
    <citation type="journal article" date="2014" name="Front. Microbiol.">
        <title>High frequency of phylogenetically diverse reductive dehalogenase-homologous genes in deep subseafloor sedimentary metagenomes.</title>
        <authorList>
            <person name="Kawai M."/>
            <person name="Futagami T."/>
            <person name="Toyoda A."/>
            <person name="Takaki Y."/>
            <person name="Nishi S."/>
            <person name="Hori S."/>
            <person name="Arai W."/>
            <person name="Tsubouchi T."/>
            <person name="Morono Y."/>
            <person name="Uchiyama I."/>
            <person name="Ito T."/>
            <person name="Fujiyama A."/>
            <person name="Inagaki F."/>
            <person name="Takami H."/>
        </authorList>
    </citation>
    <scope>NUCLEOTIDE SEQUENCE</scope>
    <source>
        <strain evidence="1">Expedition CK06-06</strain>
    </source>
</reference>
<comment type="caution">
    <text evidence="1">The sequence shown here is derived from an EMBL/GenBank/DDBJ whole genome shotgun (WGS) entry which is preliminary data.</text>
</comment>
<name>X0TAN8_9ZZZZ</name>
<dbReference type="EMBL" id="BARS01010171">
    <property type="protein sequence ID" value="GAF90553.1"/>
    <property type="molecule type" value="Genomic_DNA"/>
</dbReference>
<organism evidence="1">
    <name type="scientific">marine sediment metagenome</name>
    <dbReference type="NCBI Taxonomy" id="412755"/>
    <lineage>
        <taxon>unclassified sequences</taxon>
        <taxon>metagenomes</taxon>
        <taxon>ecological metagenomes</taxon>
    </lineage>
</organism>
<accession>X0TAN8</accession>
<sequence>MSRCKSIFVRIEYADQCYFDNMVLDVQEALNKVLYGKKCTVYKNVLSDTQAEEVVNKIKECE</sequence>
<protein>
    <submittedName>
        <fullName evidence="1">Uncharacterized protein</fullName>
    </submittedName>
</protein>